<dbReference type="STRING" id="13706.A0A1X2HU18"/>
<keyword evidence="10 14" id="KW-0156">Chromatin regulator</keyword>
<feature type="coiled-coil region" evidence="15">
    <location>
        <begin position="701"/>
        <end position="735"/>
    </location>
</feature>
<feature type="region of interest" description="Disordered" evidence="16">
    <location>
        <begin position="1"/>
        <end position="44"/>
    </location>
</feature>
<dbReference type="UniPathway" id="UPA00143"/>
<protein>
    <recommendedName>
        <fullName evidence="14">E3 ubiquitin protein ligase</fullName>
        <ecNumber evidence="14">2.3.2.27</ecNumber>
    </recommendedName>
</protein>
<feature type="coiled-coil region" evidence="15">
    <location>
        <begin position="774"/>
        <end position="805"/>
    </location>
</feature>
<evidence type="ECO:0000256" key="5">
    <source>
        <dbReference type="ARBA" id="ARBA00022679"/>
    </source>
</evidence>
<keyword evidence="9 14" id="KW-0862">Zinc</keyword>
<evidence type="ECO:0000256" key="15">
    <source>
        <dbReference type="SAM" id="Coils"/>
    </source>
</evidence>
<dbReference type="GO" id="GO:0033503">
    <property type="term" value="C:HULC complex"/>
    <property type="evidence" value="ECO:0007669"/>
    <property type="project" value="TreeGrafter"/>
</dbReference>
<evidence type="ECO:0000313" key="19">
    <source>
        <dbReference type="Proteomes" id="UP000242180"/>
    </source>
</evidence>
<accession>A0A1X2HU18</accession>
<feature type="coiled-coil region" evidence="15">
    <location>
        <begin position="576"/>
        <end position="603"/>
    </location>
</feature>
<dbReference type="EMBL" id="MCGN01000001">
    <property type="protein sequence ID" value="ORZ02598.1"/>
    <property type="molecule type" value="Genomic_DNA"/>
</dbReference>
<sequence length="885" mass="100511">MSGSPPQPDKRRRLTAANGDTGPGDLPAPSRPPLKKRFTSTSSGNVAAMHMSSATTTAPSTTTATASLANPITTALPPPAAVTTTSVIETTAMAVDSPRATNAEAEELERASKDVILKRMRLAKDNVNALEDRAETLDSKRNEADSKRSALRIHWTLMQHQLHIAAKVMSGSQFSFTYDLPPEDIKSDAVRELESTEAAMLAAGTRLLDVVQEWQVGAKRLQSEYDQKQDMAEKKAIVTDWVRREINDLKSAYESSQRVIGELQQHIATLTDNTTRATDDVRAAHEKLEEAQDALDQCIENLRQTERRYDRENSAVVAALTESGVAGPKPDHERASTPASGGQAGRAGEAAANEDSMADQAAKLQLVEHQLIMDARLKELDELKRERESLKENYDQLRQTIATLSDERLEESEYFKTLQISLDHYKSRAHHLEDWKEQLEHTLDDLTAERSRLEDEIKAEKANRTHVMEAAMRKIDGDILRIEKGRGELEATLDGFRAKEARGKQTQDAVSASLEEEKAKAAVLQEQLKALREETRPGQSVTDPDHIKEITDLQKKINDTQTKIKYLGECQTPLSAESLEAPRKALEARIQTIQQQLNHWTDAKQSDKNIRVIMEELDHRTAELDKMQLMIDFYEKFESLLHTQIDHAADMYGKLEEQQSSKVFDPSYKHKHEAHIQGEMNKYTNTFASLIAVREKEAANVAAYRRTSEQQLEHIRQLEERSKSLEEQVEEKEAKMWQTSRSIENLRFSVEDLQYQCSELRVNLEHSETYIAELRNMAKDKSKLLDEEKHLRRKVEEEYDGMKRKWDMLSQGENPAEDELKKECEDLRALLKCSACKNNFRRRLLARCMHTFCEECIDACLSSRQRRCPTCGASFSQSEVRHFFL</sequence>
<keyword evidence="5 14" id="KW-0808">Transferase</keyword>
<reference evidence="18 19" key="1">
    <citation type="submission" date="2016-07" db="EMBL/GenBank/DDBJ databases">
        <title>Pervasive Adenine N6-methylation of Active Genes in Fungi.</title>
        <authorList>
            <consortium name="DOE Joint Genome Institute"/>
            <person name="Mondo S.J."/>
            <person name="Dannebaum R.O."/>
            <person name="Kuo R.C."/>
            <person name="Labutti K."/>
            <person name="Haridas S."/>
            <person name="Kuo A."/>
            <person name="Salamov A."/>
            <person name="Ahrendt S.R."/>
            <person name="Lipzen A."/>
            <person name="Sullivan W."/>
            <person name="Andreopoulos W.B."/>
            <person name="Clum A."/>
            <person name="Lindquist E."/>
            <person name="Daum C."/>
            <person name="Ramamoorthy G.K."/>
            <person name="Gryganskyi A."/>
            <person name="Culley D."/>
            <person name="Magnuson J.K."/>
            <person name="James T.Y."/>
            <person name="O'Malley M.A."/>
            <person name="Stajich J.E."/>
            <person name="Spatafora J.W."/>
            <person name="Visel A."/>
            <person name="Grigoriev I.V."/>
        </authorList>
    </citation>
    <scope>NUCLEOTIDE SEQUENCE [LARGE SCALE GENOMIC DNA]</scope>
    <source>
        <strain evidence="18 19">NRRL 2496</strain>
    </source>
</reference>
<comment type="subcellular location">
    <subcellularLocation>
        <location evidence="2 14">Nucleus</location>
    </subcellularLocation>
</comment>
<dbReference type="Gene3D" id="3.30.40.10">
    <property type="entry name" value="Zinc/RING finger domain, C3HC4 (zinc finger)"/>
    <property type="match status" value="1"/>
</dbReference>
<dbReference type="GO" id="GO:0061630">
    <property type="term" value="F:ubiquitin protein ligase activity"/>
    <property type="evidence" value="ECO:0007669"/>
    <property type="project" value="UniProtKB-EC"/>
</dbReference>
<proteinExistence type="inferred from homology"/>
<dbReference type="InterPro" id="IPR018957">
    <property type="entry name" value="Znf_C3HC4_RING-type"/>
</dbReference>
<dbReference type="OMA" id="MKRKWDM"/>
<dbReference type="EC" id="2.3.2.27" evidence="14"/>
<dbReference type="GO" id="GO:0006325">
    <property type="term" value="P:chromatin organization"/>
    <property type="evidence" value="ECO:0007669"/>
    <property type="project" value="UniProtKB-KW"/>
</dbReference>
<dbReference type="InterPro" id="IPR001841">
    <property type="entry name" value="Znf_RING"/>
</dbReference>
<dbReference type="Pfam" id="PF00097">
    <property type="entry name" value="zf-C3HC4"/>
    <property type="match status" value="1"/>
</dbReference>
<keyword evidence="11 14" id="KW-0175">Coiled coil</keyword>
<evidence type="ECO:0000256" key="4">
    <source>
        <dbReference type="ARBA" id="ARBA00005555"/>
    </source>
</evidence>
<evidence type="ECO:0000256" key="7">
    <source>
        <dbReference type="ARBA" id="ARBA00022771"/>
    </source>
</evidence>
<dbReference type="InterPro" id="IPR013956">
    <property type="entry name" value="E3_ubiquit_lig_Bre1"/>
</dbReference>
<feature type="coiled-coil region" evidence="15">
    <location>
        <begin position="113"/>
        <end position="147"/>
    </location>
</feature>
<dbReference type="AlphaFoldDB" id="A0A1X2HU18"/>
<dbReference type="InterPro" id="IPR013083">
    <property type="entry name" value="Znf_RING/FYVE/PHD"/>
</dbReference>
<dbReference type="SUPFAM" id="SSF57850">
    <property type="entry name" value="RING/U-box"/>
    <property type="match status" value="1"/>
</dbReference>
<dbReference type="InParanoid" id="A0A1X2HU18"/>
<evidence type="ECO:0000256" key="16">
    <source>
        <dbReference type="SAM" id="MobiDB-lite"/>
    </source>
</evidence>
<dbReference type="InterPro" id="IPR017907">
    <property type="entry name" value="Znf_RING_CS"/>
</dbReference>
<gene>
    <name evidence="18" type="ORF">BCR43DRAFT_481806</name>
</gene>
<feature type="region of interest" description="Disordered" evidence="16">
    <location>
        <begin position="321"/>
        <end position="357"/>
    </location>
</feature>
<comment type="similarity">
    <text evidence="4 14">Belongs to the BRE1 family.</text>
</comment>
<feature type="coiled-coil region" evidence="15">
    <location>
        <begin position="281"/>
        <end position="315"/>
    </location>
</feature>
<organism evidence="18 19">
    <name type="scientific">Syncephalastrum racemosum</name>
    <name type="common">Filamentous fungus</name>
    <dbReference type="NCBI Taxonomy" id="13706"/>
    <lineage>
        <taxon>Eukaryota</taxon>
        <taxon>Fungi</taxon>
        <taxon>Fungi incertae sedis</taxon>
        <taxon>Mucoromycota</taxon>
        <taxon>Mucoromycotina</taxon>
        <taxon>Mucoromycetes</taxon>
        <taxon>Mucorales</taxon>
        <taxon>Syncephalastraceae</taxon>
        <taxon>Syncephalastrum</taxon>
    </lineage>
</organism>
<evidence type="ECO:0000259" key="17">
    <source>
        <dbReference type="PROSITE" id="PS50089"/>
    </source>
</evidence>
<name>A0A1X2HU18_SYNRA</name>
<dbReference type="SMART" id="SM00184">
    <property type="entry name" value="RING"/>
    <property type="match status" value="1"/>
</dbReference>
<evidence type="ECO:0000256" key="13">
    <source>
        <dbReference type="PROSITE-ProRule" id="PRU00175"/>
    </source>
</evidence>
<feature type="coiled-coil region" evidence="15">
    <location>
        <begin position="366"/>
        <end position="463"/>
    </location>
</feature>
<keyword evidence="6 14" id="KW-0479">Metal-binding</keyword>
<evidence type="ECO:0000256" key="12">
    <source>
        <dbReference type="ARBA" id="ARBA00023242"/>
    </source>
</evidence>
<feature type="domain" description="RING-type" evidence="17">
    <location>
        <begin position="833"/>
        <end position="871"/>
    </location>
</feature>
<evidence type="ECO:0000256" key="9">
    <source>
        <dbReference type="ARBA" id="ARBA00022833"/>
    </source>
</evidence>
<dbReference type="FunCoup" id="A0A1X2HU18">
    <property type="interactions" value="270"/>
</dbReference>
<dbReference type="PROSITE" id="PS50089">
    <property type="entry name" value="ZF_RING_2"/>
    <property type="match status" value="1"/>
</dbReference>
<dbReference type="Proteomes" id="UP000242180">
    <property type="component" value="Unassembled WGS sequence"/>
</dbReference>
<keyword evidence="7 13" id="KW-0863">Zinc-finger</keyword>
<comment type="catalytic activity">
    <reaction evidence="1 14">
        <text>S-ubiquitinyl-[E2 ubiquitin-conjugating enzyme]-L-cysteine + [acceptor protein]-L-lysine = [E2 ubiquitin-conjugating enzyme]-L-cysteine + N(6)-ubiquitinyl-[acceptor protein]-L-lysine.</text>
        <dbReference type="EC" id="2.3.2.27"/>
    </reaction>
</comment>
<dbReference type="PANTHER" id="PTHR23163">
    <property type="entry name" value="RING FINGER PROTEIN-RELATED"/>
    <property type="match status" value="1"/>
</dbReference>
<dbReference type="GO" id="GO:0005634">
    <property type="term" value="C:nucleus"/>
    <property type="evidence" value="ECO:0007669"/>
    <property type="project" value="UniProtKB-SubCell"/>
</dbReference>
<evidence type="ECO:0000256" key="8">
    <source>
        <dbReference type="ARBA" id="ARBA00022786"/>
    </source>
</evidence>
<evidence type="ECO:0000313" key="18">
    <source>
        <dbReference type="EMBL" id="ORZ02598.1"/>
    </source>
</evidence>
<dbReference type="CDD" id="cd16499">
    <property type="entry name" value="RING-HC_Bre1-like"/>
    <property type="match status" value="1"/>
</dbReference>
<evidence type="ECO:0000256" key="10">
    <source>
        <dbReference type="ARBA" id="ARBA00022853"/>
    </source>
</evidence>
<keyword evidence="19" id="KW-1185">Reference proteome</keyword>
<evidence type="ECO:0000256" key="11">
    <source>
        <dbReference type="ARBA" id="ARBA00023054"/>
    </source>
</evidence>
<evidence type="ECO:0000256" key="2">
    <source>
        <dbReference type="ARBA" id="ARBA00004123"/>
    </source>
</evidence>
<dbReference type="PROSITE" id="PS00518">
    <property type="entry name" value="ZF_RING_1"/>
    <property type="match status" value="1"/>
</dbReference>
<keyword evidence="8 14" id="KW-0833">Ubl conjugation pathway</keyword>
<dbReference type="GO" id="GO:0008270">
    <property type="term" value="F:zinc ion binding"/>
    <property type="evidence" value="ECO:0007669"/>
    <property type="project" value="UniProtKB-KW"/>
</dbReference>
<evidence type="ECO:0000256" key="3">
    <source>
        <dbReference type="ARBA" id="ARBA00004906"/>
    </source>
</evidence>
<dbReference type="PANTHER" id="PTHR23163:SF0">
    <property type="entry name" value="E3 UBIQUITIN-PROTEIN LIGASE BRE1"/>
    <property type="match status" value="1"/>
</dbReference>
<dbReference type="OrthoDB" id="10266039at2759"/>
<evidence type="ECO:0000256" key="6">
    <source>
        <dbReference type="ARBA" id="ARBA00022723"/>
    </source>
</evidence>
<comment type="caution">
    <text evidence="18">The sequence shown here is derived from an EMBL/GenBank/DDBJ whole genome shotgun (WGS) entry which is preliminary data.</text>
</comment>
<keyword evidence="12 14" id="KW-0539">Nucleus</keyword>
<comment type="pathway">
    <text evidence="3 14">Protein modification; protein ubiquitination.</text>
</comment>
<dbReference type="GO" id="GO:0016567">
    <property type="term" value="P:protein ubiquitination"/>
    <property type="evidence" value="ECO:0007669"/>
    <property type="project" value="UniProtKB-UniRule"/>
</dbReference>
<evidence type="ECO:0000256" key="1">
    <source>
        <dbReference type="ARBA" id="ARBA00000900"/>
    </source>
</evidence>
<evidence type="ECO:0000256" key="14">
    <source>
        <dbReference type="RuleBase" id="RU365038"/>
    </source>
</evidence>